<accession>A0A937G174</accession>
<dbReference type="PANTHER" id="PTHR43000">
    <property type="entry name" value="DTDP-D-GLUCOSE 4,6-DEHYDRATASE-RELATED"/>
    <property type="match status" value="1"/>
</dbReference>
<proteinExistence type="predicted"/>
<evidence type="ECO:0000313" key="3">
    <source>
        <dbReference type="Proteomes" id="UP000614216"/>
    </source>
</evidence>
<evidence type="ECO:0000313" key="2">
    <source>
        <dbReference type="EMBL" id="MBL6448110.1"/>
    </source>
</evidence>
<keyword evidence="3" id="KW-1185">Reference proteome</keyword>
<dbReference type="GO" id="GO:0047733">
    <property type="term" value="F:CDP-glucose 4,6-dehydratase activity"/>
    <property type="evidence" value="ECO:0007669"/>
    <property type="project" value="UniProtKB-EC"/>
</dbReference>
<dbReference type="InterPro" id="IPR036291">
    <property type="entry name" value="NAD(P)-bd_dom_sf"/>
</dbReference>
<dbReference type="NCBIfam" id="TIGR02622">
    <property type="entry name" value="CDP_4_6_dhtase"/>
    <property type="match status" value="1"/>
</dbReference>
<feature type="domain" description="NAD(P)-binding" evidence="1">
    <location>
        <begin position="15"/>
        <end position="334"/>
    </location>
</feature>
<dbReference type="EC" id="4.2.1.45" evidence="2"/>
<dbReference type="EMBL" id="JAEUGD010000058">
    <property type="protein sequence ID" value="MBL6448110.1"/>
    <property type="molecule type" value="Genomic_DNA"/>
</dbReference>
<reference evidence="2" key="1">
    <citation type="submission" date="2021-01" db="EMBL/GenBank/DDBJ databases">
        <title>Fulvivirga kasyanovii gen. nov., sp nov., a novel member of the phylum Bacteroidetes isolated from seawater in a mussel farm.</title>
        <authorList>
            <person name="Zhao L.-H."/>
            <person name="Wang Z.-J."/>
        </authorList>
    </citation>
    <scope>NUCLEOTIDE SEQUENCE</scope>
    <source>
        <strain evidence="2">29W222</strain>
    </source>
</reference>
<gene>
    <name evidence="2" type="primary">rfbG</name>
    <name evidence="2" type="ORF">JMN32_17460</name>
</gene>
<keyword evidence="2" id="KW-0456">Lyase</keyword>
<name>A0A937G174_9BACT</name>
<sequence length="379" mass="43033">MQSAFDNIYKNKKVLVTGNTGFKGSWLTLWLSMLGAEVYGYSLQPPTEPSLYKVLDLSKLINQEEADIRDFNRLKKIIKTIKPDIIFHLAAQSLVGESYLTPLDTIEINTMGSANVMEAVRQLKYPVAIVMVTSDKCYENKEWLHGYRETDPMGGYDPYSSSKGAAEILISSWRNSFFPNNTILNHGVRLASARAGNVIGGGDWAKDRIVPDCIRDLLKGRVIGVRNPHATRPWQHVLEPLHGYLHLGSKLLNFQSKTVVDYCEAFNFGPQVSSNKSVKHLVEKVIQYWGEGSWEWTSPQAAHHEASLLNLSTDKAFHQLKWMAKWDFDTTVQHTVEWYVYWRNGSSELLDLTEQQIKAYETAVHNAARAVKQEEIKSI</sequence>
<protein>
    <submittedName>
        <fullName evidence="2">CDP-glucose 4,6-dehydratase</fullName>
        <ecNumber evidence="2">4.2.1.45</ecNumber>
    </submittedName>
</protein>
<dbReference type="Pfam" id="PF16363">
    <property type="entry name" value="GDP_Man_Dehyd"/>
    <property type="match status" value="1"/>
</dbReference>
<dbReference type="RefSeq" id="WP_202857643.1">
    <property type="nucleotide sequence ID" value="NZ_JAEUGD010000058.1"/>
</dbReference>
<comment type="caution">
    <text evidence="2">The sequence shown here is derived from an EMBL/GenBank/DDBJ whole genome shotgun (WGS) entry which is preliminary data.</text>
</comment>
<dbReference type="AlphaFoldDB" id="A0A937G174"/>
<dbReference type="InterPro" id="IPR016040">
    <property type="entry name" value="NAD(P)-bd_dom"/>
</dbReference>
<organism evidence="2 3">
    <name type="scientific">Fulvivirga marina</name>
    <dbReference type="NCBI Taxonomy" id="2494733"/>
    <lineage>
        <taxon>Bacteria</taxon>
        <taxon>Pseudomonadati</taxon>
        <taxon>Bacteroidota</taxon>
        <taxon>Cytophagia</taxon>
        <taxon>Cytophagales</taxon>
        <taxon>Fulvivirgaceae</taxon>
        <taxon>Fulvivirga</taxon>
    </lineage>
</organism>
<dbReference type="SUPFAM" id="SSF51735">
    <property type="entry name" value="NAD(P)-binding Rossmann-fold domains"/>
    <property type="match status" value="1"/>
</dbReference>
<dbReference type="CDD" id="cd05252">
    <property type="entry name" value="CDP_GD_SDR_e"/>
    <property type="match status" value="1"/>
</dbReference>
<dbReference type="Gene3D" id="3.40.50.720">
    <property type="entry name" value="NAD(P)-binding Rossmann-like Domain"/>
    <property type="match status" value="1"/>
</dbReference>
<evidence type="ECO:0000259" key="1">
    <source>
        <dbReference type="Pfam" id="PF16363"/>
    </source>
</evidence>
<dbReference type="Gene3D" id="3.90.25.10">
    <property type="entry name" value="UDP-galactose 4-epimerase, domain 1"/>
    <property type="match status" value="1"/>
</dbReference>
<dbReference type="Proteomes" id="UP000614216">
    <property type="component" value="Unassembled WGS sequence"/>
</dbReference>
<dbReference type="InterPro" id="IPR013445">
    <property type="entry name" value="CDP_4_6_deHydtase"/>
</dbReference>